<feature type="transmembrane region" description="Helical" evidence="1">
    <location>
        <begin position="361"/>
        <end position="384"/>
    </location>
</feature>
<feature type="transmembrane region" description="Helical" evidence="1">
    <location>
        <begin position="21"/>
        <end position="47"/>
    </location>
</feature>
<feature type="transmembrane region" description="Helical" evidence="1">
    <location>
        <begin position="298"/>
        <end position="315"/>
    </location>
</feature>
<dbReference type="KEGG" id="bteq:G4P54_15290"/>
<keyword evidence="3" id="KW-1185">Reference proteome</keyword>
<dbReference type="AlphaFoldDB" id="A0A6H0WM92"/>
<dbReference type="Proteomes" id="UP000501914">
    <property type="component" value="Chromosome"/>
</dbReference>
<accession>A0A6H0WM92</accession>
<feature type="transmembrane region" description="Helical" evidence="1">
    <location>
        <begin position="172"/>
        <end position="191"/>
    </location>
</feature>
<evidence type="ECO:0000256" key="1">
    <source>
        <dbReference type="SAM" id="Phobius"/>
    </source>
</evidence>
<proteinExistence type="predicted"/>
<dbReference type="PIRSF" id="PIRSF037259">
    <property type="entry name" value="EcsB_ABC"/>
    <property type="match status" value="1"/>
</dbReference>
<feature type="transmembrane region" description="Helical" evidence="1">
    <location>
        <begin position="142"/>
        <end position="160"/>
    </location>
</feature>
<gene>
    <name evidence="2" type="ORF">G4P54_15290</name>
</gene>
<keyword evidence="1" id="KW-1133">Transmembrane helix</keyword>
<keyword evidence="1" id="KW-0812">Transmembrane</keyword>
<dbReference type="InterPro" id="IPR010288">
    <property type="entry name" value="EcsB_ABC"/>
</dbReference>
<dbReference type="EMBL" id="CP048852">
    <property type="protein sequence ID" value="QIW81069.1"/>
    <property type="molecule type" value="Genomic_DNA"/>
</dbReference>
<dbReference type="Pfam" id="PF05975">
    <property type="entry name" value="EcsB"/>
    <property type="match status" value="1"/>
</dbReference>
<feature type="transmembrane region" description="Helical" evidence="1">
    <location>
        <begin position="67"/>
        <end position="86"/>
    </location>
</feature>
<evidence type="ECO:0000313" key="3">
    <source>
        <dbReference type="Proteomes" id="UP000501914"/>
    </source>
</evidence>
<evidence type="ECO:0000313" key="2">
    <source>
        <dbReference type="EMBL" id="QIW81069.1"/>
    </source>
</evidence>
<name>A0A6H0WM92_9BACI</name>
<feature type="transmembrane region" description="Helical" evidence="1">
    <location>
        <begin position="107"/>
        <end position="130"/>
    </location>
</feature>
<dbReference type="GO" id="GO:0016020">
    <property type="term" value="C:membrane"/>
    <property type="evidence" value="ECO:0007669"/>
    <property type="project" value="InterPro"/>
</dbReference>
<feature type="transmembrane region" description="Helical" evidence="1">
    <location>
        <begin position="197"/>
        <end position="214"/>
    </location>
</feature>
<sequence>MNGRTLFFRRLFDYYKYQFKVLHAVIDWTVALYIVLPALAFLIYQYIDLLNGRGLFYEWSEVMEWRWLYAVCVLIVCTGKVHTFLMEADKVFLLQKKEMIYQLKRYALVYSFLITLAKWVLLFCIVFPFIRHSVHITLTESAALLCYLFGLHAFFLSLKQDTIRKRRSISRWLADILFRAVLFSGSAALIAFTDWRLLALIGILFLIFAFCRGLKKAASISGFEAEVMEEKKSRLALAGLVMMMSQEAGIPKVKDRMRRKPLFYRNSKRIFKKRTICTGYKELFFKVMLRNGEYMRHMYMLLSAFTVLLFVSPIWMKLIVLFVYTGVCRYLLTLIFDKIMDAPFLIGADKESDEYYRARKSCINTLHYAFAACCFLAAAVSLLFT</sequence>
<protein>
    <submittedName>
        <fullName evidence="2">ABC transporter permease</fullName>
    </submittedName>
</protein>
<dbReference type="RefSeq" id="WP_167873124.1">
    <property type="nucleotide sequence ID" value="NZ_CP048852.1"/>
</dbReference>
<keyword evidence="1" id="KW-0472">Membrane</keyword>
<reference evidence="2 3" key="1">
    <citation type="submission" date="2020-02" db="EMBL/GenBank/DDBJ databases">
        <title>Genome sequencing, annotation and comparative genomic analysis of Bacillus tequilensis EA-CB0015, an effective biological control agent against Pseudocercospora fijiensis in banana plants.</title>
        <authorList>
            <person name="Cuellar-Gaviria T.Z."/>
            <person name="Ju K.-S."/>
            <person name="Villegas-Escobar V."/>
        </authorList>
    </citation>
    <scope>NUCLEOTIDE SEQUENCE [LARGE SCALE GENOMIC DNA]</scope>
    <source>
        <strain evidence="2 3">EA-CB0015</strain>
    </source>
</reference>
<organism evidence="2 3">
    <name type="scientific">Bacillus tequilensis</name>
    <dbReference type="NCBI Taxonomy" id="227866"/>
    <lineage>
        <taxon>Bacteria</taxon>
        <taxon>Bacillati</taxon>
        <taxon>Bacillota</taxon>
        <taxon>Bacilli</taxon>
        <taxon>Bacillales</taxon>
        <taxon>Bacillaceae</taxon>
        <taxon>Bacillus</taxon>
    </lineage>
</organism>